<dbReference type="InterPro" id="IPR020103">
    <property type="entry name" value="PsdUridine_synth_cat_dom_sf"/>
</dbReference>
<dbReference type="HOGENOM" id="CLU_024979_8_1_5"/>
<dbReference type="Pfam" id="PF00849">
    <property type="entry name" value="PseudoU_synth_2"/>
    <property type="match status" value="1"/>
</dbReference>
<dbReference type="InterPro" id="IPR042092">
    <property type="entry name" value="PsdUridine_s_RsuA/RluB/E/F_cat"/>
</dbReference>
<evidence type="ECO:0000313" key="6">
    <source>
        <dbReference type="EMBL" id="ACJ00592.1"/>
    </source>
</evidence>
<dbReference type="EMBL" id="CP000613">
    <property type="protein sequence ID" value="ACJ00592.1"/>
    <property type="molecule type" value="Genomic_DNA"/>
</dbReference>
<protein>
    <recommendedName>
        <fullName evidence="3">Pseudouridine synthase</fullName>
        <ecNumber evidence="3">5.4.99.-</ecNumber>
    </recommendedName>
</protein>
<evidence type="ECO:0000256" key="2">
    <source>
        <dbReference type="ARBA" id="ARBA00023235"/>
    </source>
</evidence>
<sequence length="205" mass="22604">MGSRAMTRVILLNKPYDVLCQFTDADGRATLKDFVPVPGVYAAGRLDRDSEGLVVLTDDGALTARIADPRHKMAKTYWAQVEGIPEDAALEALRRGVVLNDGPTLPAEVRAIPEPPGLWPRTPPVRFRKSIPTAWLELTLREGRNRQVRRMTAAVGLPTLRLVRRAVGPWTLEGLAPGEWREAAPPSPRPSPRPSPPPSPRPPRR</sequence>
<dbReference type="InterPro" id="IPR020094">
    <property type="entry name" value="TruA/RsuA/RluB/E/F_N"/>
</dbReference>
<reference evidence="6 7" key="1">
    <citation type="journal article" date="2010" name="BMC Genomics">
        <title>Metabolic flexibility revealed in the genome of the cyst-forming alpha-1 proteobacterium Rhodospirillum centenum.</title>
        <authorList>
            <person name="Lu Y.K."/>
            <person name="Marden J."/>
            <person name="Han M."/>
            <person name="Swingley W.D."/>
            <person name="Mastrian S.D."/>
            <person name="Chowdhury S.R."/>
            <person name="Hao J."/>
            <person name="Helmy T."/>
            <person name="Kim S."/>
            <person name="Kurdoglu A.A."/>
            <person name="Matthies H.J."/>
            <person name="Rollo D."/>
            <person name="Stothard P."/>
            <person name="Blankenship R.E."/>
            <person name="Bauer C.E."/>
            <person name="Touchman J.W."/>
        </authorList>
    </citation>
    <scope>NUCLEOTIDE SEQUENCE [LARGE SCALE GENOMIC DNA]</scope>
    <source>
        <strain evidence="7">ATCC 51521 / SW</strain>
    </source>
</reference>
<dbReference type="InterPro" id="IPR006145">
    <property type="entry name" value="PsdUridine_synth_RsuA/RluA"/>
</dbReference>
<feature type="region of interest" description="Disordered" evidence="4">
    <location>
        <begin position="174"/>
        <end position="205"/>
    </location>
</feature>
<dbReference type="NCBIfam" id="TIGR00093">
    <property type="entry name" value="pseudouridine synthase"/>
    <property type="match status" value="1"/>
</dbReference>
<dbReference type="SUPFAM" id="SSF55120">
    <property type="entry name" value="Pseudouridine synthase"/>
    <property type="match status" value="1"/>
</dbReference>
<dbReference type="EC" id="5.4.99.-" evidence="3"/>
<comment type="similarity">
    <text evidence="1 3">Belongs to the pseudouridine synthase RsuA family.</text>
</comment>
<dbReference type="KEGG" id="rce:RC1_3230"/>
<dbReference type="GO" id="GO:0003723">
    <property type="term" value="F:RNA binding"/>
    <property type="evidence" value="ECO:0007669"/>
    <property type="project" value="InterPro"/>
</dbReference>
<evidence type="ECO:0000256" key="4">
    <source>
        <dbReference type="SAM" id="MobiDB-lite"/>
    </source>
</evidence>
<keyword evidence="7" id="KW-1185">Reference proteome</keyword>
<dbReference type="PANTHER" id="PTHR47683">
    <property type="entry name" value="PSEUDOURIDINE SYNTHASE FAMILY PROTEIN-RELATED"/>
    <property type="match status" value="1"/>
</dbReference>
<dbReference type="AlphaFoldDB" id="B6IWB8"/>
<dbReference type="GO" id="GO:0001522">
    <property type="term" value="P:pseudouridine synthesis"/>
    <property type="evidence" value="ECO:0007669"/>
    <property type="project" value="InterPro"/>
</dbReference>
<evidence type="ECO:0000259" key="5">
    <source>
        <dbReference type="Pfam" id="PF00849"/>
    </source>
</evidence>
<feature type="domain" description="Pseudouridine synthase RsuA/RluA-like" evidence="5">
    <location>
        <begin position="9"/>
        <end position="154"/>
    </location>
</feature>
<keyword evidence="2 3" id="KW-0413">Isomerase</keyword>
<dbReference type="STRING" id="414684.RC1_3230"/>
<dbReference type="PROSITE" id="PS01149">
    <property type="entry name" value="PSI_RSU"/>
    <property type="match status" value="1"/>
</dbReference>
<dbReference type="GO" id="GO:0006364">
    <property type="term" value="P:rRNA processing"/>
    <property type="evidence" value="ECO:0007669"/>
    <property type="project" value="UniProtKB-ARBA"/>
</dbReference>
<feature type="compositionally biased region" description="Pro residues" evidence="4">
    <location>
        <begin position="185"/>
        <end position="205"/>
    </location>
</feature>
<dbReference type="Proteomes" id="UP000001591">
    <property type="component" value="Chromosome"/>
</dbReference>
<dbReference type="GO" id="GO:0009982">
    <property type="term" value="F:pseudouridine synthase activity"/>
    <property type="evidence" value="ECO:0007669"/>
    <property type="project" value="InterPro"/>
</dbReference>
<dbReference type="PANTHER" id="PTHR47683:SF2">
    <property type="entry name" value="RNA-BINDING S4 DOMAIN-CONTAINING PROTEIN"/>
    <property type="match status" value="1"/>
</dbReference>
<dbReference type="GO" id="GO:0140098">
    <property type="term" value="F:catalytic activity, acting on RNA"/>
    <property type="evidence" value="ECO:0007669"/>
    <property type="project" value="UniProtKB-ARBA"/>
</dbReference>
<dbReference type="Gene3D" id="3.30.70.580">
    <property type="entry name" value="Pseudouridine synthase I, catalytic domain, N-terminal subdomain"/>
    <property type="match status" value="1"/>
</dbReference>
<dbReference type="InterPro" id="IPR018496">
    <property type="entry name" value="PsdUridine_synth_RsuA/RluB_CS"/>
</dbReference>
<organism evidence="6 7">
    <name type="scientific">Rhodospirillum centenum (strain ATCC 51521 / SW)</name>
    <dbReference type="NCBI Taxonomy" id="414684"/>
    <lineage>
        <taxon>Bacteria</taxon>
        <taxon>Pseudomonadati</taxon>
        <taxon>Pseudomonadota</taxon>
        <taxon>Alphaproteobacteria</taxon>
        <taxon>Rhodospirillales</taxon>
        <taxon>Rhodospirillaceae</taxon>
        <taxon>Rhodospirillum</taxon>
    </lineage>
</organism>
<dbReference type="InterPro" id="IPR000748">
    <property type="entry name" value="PsdUridine_synth_RsuA/RluB/E/F"/>
</dbReference>
<name>B6IWB8_RHOCS</name>
<gene>
    <name evidence="6" type="primary">rluE</name>
    <name evidence="6" type="ordered locus">RC1_3230</name>
</gene>
<evidence type="ECO:0000256" key="3">
    <source>
        <dbReference type="RuleBase" id="RU003887"/>
    </source>
</evidence>
<evidence type="ECO:0000256" key="1">
    <source>
        <dbReference type="ARBA" id="ARBA00008348"/>
    </source>
</evidence>
<dbReference type="InterPro" id="IPR050343">
    <property type="entry name" value="RsuA_PseudoU_synthase"/>
</dbReference>
<evidence type="ECO:0000313" key="7">
    <source>
        <dbReference type="Proteomes" id="UP000001591"/>
    </source>
</evidence>
<dbReference type="Gene3D" id="3.30.70.1560">
    <property type="entry name" value="Alpha-L RNA-binding motif"/>
    <property type="match status" value="1"/>
</dbReference>
<dbReference type="eggNOG" id="COG1187">
    <property type="taxonomic scope" value="Bacteria"/>
</dbReference>
<accession>B6IWB8</accession>
<proteinExistence type="inferred from homology"/>